<sequence length="124" mass="13649">MEKLVKWDGGSDMIDSTLKSGLGSLRNIIRSIHIGLLCVQENAIDRPTMASVVLMLNSLSMTLSMPSKPAFFMRTNTKPEEPLLQEYSSSSGSSGFRNPNISRERLKASQMSANDLTISDITPR</sequence>
<dbReference type="InParanoid" id="A0A251TK22"/>
<accession>A0A251TK22</accession>
<dbReference type="EC" id="2.7.11.1" evidence="2"/>
<dbReference type="PANTHER" id="PTHR27006:SF616">
    <property type="entry name" value="CYSTEINE-RICH RECEPTOR-LIKE PROTEIN KINASE 10"/>
    <property type="match status" value="1"/>
</dbReference>
<gene>
    <name evidence="3" type="ORF">HannXRQ_Chr10g0299151</name>
    <name evidence="2" type="ORF">HanXRQr2_Chr10g0440911</name>
</gene>
<evidence type="ECO:0000256" key="1">
    <source>
        <dbReference type="SAM" id="MobiDB-lite"/>
    </source>
</evidence>
<reference evidence="2" key="3">
    <citation type="submission" date="2020-06" db="EMBL/GenBank/DDBJ databases">
        <title>Helianthus annuus Genome sequencing and assembly Release 2.</title>
        <authorList>
            <person name="Gouzy J."/>
            <person name="Langlade N."/>
            <person name="Munos S."/>
        </authorList>
    </citation>
    <scope>NUCLEOTIDE SEQUENCE</scope>
    <source>
        <tissue evidence="2">Leaves</tissue>
    </source>
</reference>
<dbReference type="EMBL" id="CM007899">
    <property type="protein sequence ID" value="OTG11478.1"/>
    <property type="molecule type" value="Genomic_DNA"/>
</dbReference>
<feature type="region of interest" description="Disordered" evidence="1">
    <location>
        <begin position="82"/>
        <end position="124"/>
    </location>
</feature>
<reference evidence="2 4" key="1">
    <citation type="journal article" date="2017" name="Nature">
        <title>The sunflower genome provides insights into oil metabolism, flowering and Asterid evolution.</title>
        <authorList>
            <person name="Badouin H."/>
            <person name="Gouzy J."/>
            <person name="Grassa C.J."/>
            <person name="Murat F."/>
            <person name="Staton S.E."/>
            <person name="Cottret L."/>
            <person name="Lelandais-Briere C."/>
            <person name="Owens G.L."/>
            <person name="Carrere S."/>
            <person name="Mayjonade B."/>
            <person name="Legrand L."/>
            <person name="Gill N."/>
            <person name="Kane N.C."/>
            <person name="Bowers J.E."/>
            <person name="Hubner S."/>
            <person name="Bellec A."/>
            <person name="Berard A."/>
            <person name="Berges H."/>
            <person name="Blanchet N."/>
            <person name="Boniface M.C."/>
            <person name="Brunel D."/>
            <person name="Catrice O."/>
            <person name="Chaidir N."/>
            <person name="Claudel C."/>
            <person name="Donnadieu C."/>
            <person name="Faraut T."/>
            <person name="Fievet G."/>
            <person name="Helmstetter N."/>
            <person name="King M."/>
            <person name="Knapp S.J."/>
            <person name="Lai Z."/>
            <person name="Le Paslier M.C."/>
            <person name="Lippi Y."/>
            <person name="Lorenzon L."/>
            <person name="Mandel J.R."/>
            <person name="Marage G."/>
            <person name="Marchand G."/>
            <person name="Marquand E."/>
            <person name="Bret-Mestries E."/>
            <person name="Morien E."/>
            <person name="Nambeesan S."/>
            <person name="Nguyen T."/>
            <person name="Pegot-Espagnet P."/>
            <person name="Pouilly N."/>
            <person name="Raftis F."/>
            <person name="Sallet E."/>
            <person name="Schiex T."/>
            <person name="Thomas J."/>
            <person name="Vandecasteele C."/>
            <person name="Vares D."/>
            <person name="Vear F."/>
            <person name="Vautrin S."/>
            <person name="Crespi M."/>
            <person name="Mangin B."/>
            <person name="Burke J.M."/>
            <person name="Salse J."/>
            <person name="Munos S."/>
            <person name="Vincourt P."/>
            <person name="Rieseberg L.H."/>
            <person name="Langlade N.B."/>
        </authorList>
    </citation>
    <scope>NUCLEOTIDE SEQUENCE [LARGE SCALE GENOMIC DNA]</scope>
    <source>
        <strain evidence="4">cv. SF193</strain>
        <tissue evidence="2">Leaves</tissue>
    </source>
</reference>
<feature type="compositionally biased region" description="Polar residues" evidence="1">
    <location>
        <begin position="109"/>
        <end position="124"/>
    </location>
</feature>
<evidence type="ECO:0000313" key="3">
    <source>
        <dbReference type="EMBL" id="OTG11478.1"/>
    </source>
</evidence>
<keyword evidence="2" id="KW-0808">Transferase</keyword>
<organism evidence="3 4">
    <name type="scientific">Helianthus annuus</name>
    <name type="common">Common sunflower</name>
    <dbReference type="NCBI Taxonomy" id="4232"/>
    <lineage>
        <taxon>Eukaryota</taxon>
        <taxon>Viridiplantae</taxon>
        <taxon>Streptophyta</taxon>
        <taxon>Embryophyta</taxon>
        <taxon>Tracheophyta</taxon>
        <taxon>Spermatophyta</taxon>
        <taxon>Magnoliopsida</taxon>
        <taxon>eudicotyledons</taxon>
        <taxon>Gunneridae</taxon>
        <taxon>Pentapetalae</taxon>
        <taxon>asterids</taxon>
        <taxon>campanulids</taxon>
        <taxon>Asterales</taxon>
        <taxon>Asteraceae</taxon>
        <taxon>Asteroideae</taxon>
        <taxon>Heliantheae alliance</taxon>
        <taxon>Heliantheae</taxon>
        <taxon>Helianthus</taxon>
    </lineage>
</organism>
<dbReference type="AlphaFoldDB" id="A0A251TK22"/>
<dbReference type="Proteomes" id="UP000215914">
    <property type="component" value="Chromosome 10"/>
</dbReference>
<keyword evidence="4" id="KW-1185">Reference proteome</keyword>
<reference evidence="3" key="2">
    <citation type="submission" date="2017-02" db="EMBL/GenBank/DDBJ databases">
        <title>Sunflower complete genome.</title>
        <authorList>
            <person name="Langlade N."/>
            <person name="Munos S."/>
        </authorList>
    </citation>
    <scope>NUCLEOTIDE SEQUENCE [LARGE SCALE GENOMIC DNA]</scope>
    <source>
        <tissue evidence="3">Leaves</tissue>
    </source>
</reference>
<evidence type="ECO:0000313" key="4">
    <source>
        <dbReference type="Proteomes" id="UP000215914"/>
    </source>
</evidence>
<evidence type="ECO:0000313" key="2">
    <source>
        <dbReference type="EMBL" id="KAF5786436.1"/>
    </source>
</evidence>
<keyword evidence="2" id="KW-0723">Serine/threonine-protein kinase</keyword>
<keyword evidence="2" id="KW-0418">Kinase</keyword>
<dbReference type="EMBL" id="MNCJ02000325">
    <property type="protein sequence ID" value="KAF5786436.1"/>
    <property type="molecule type" value="Genomic_DNA"/>
</dbReference>
<dbReference type="GO" id="GO:0004674">
    <property type="term" value="F:protein serine/threonine kinase activity"/>
    <property type="evidence" value="ECO:0007669"/>
    <property type="project" value="UniProtKB-KW"/>
</dbReference>
<name>A0A251TK22_HELAN</name>
<proteinExistence type="predicted"/>
<dbReference type="Gramene" id="mRNA:HanXRQr2_Chr10g0440911">
    <property type="protein sequence ID" value="CDS:HanXRQr2_Chr10g0440911.1"/>
    <property type="gene ID" value="HanXRQr2_Chr10g0440911"/>
</dbReference>
<protein>
    <submittedName>
        <fullName evidence="2">Non-specific serine/threonine protein kinase</fullName>
        <ecNumber evidence="2">2.7.11.1</ecNumber>
    </submittedName>
</protein>
<dbReference type="PANTHER" id="PTHR27006">
    <property type="entry name" value="PROMASTIGOTE SURFACE ANTIGEN PROTEIN PSA"/>
    <property type="match status" value="1"/>
</dbReference>